<protein>
    <submittedName>
        <fullName evidence="1">Uncharacterized protein</fullName>
    </submittedName>
</protein>
<sequence>MRTQRKKNNNNKTKKMNLTKLKPSMKILPKGYPLYASKQYEGATILEYNKSEEKKYNDKCLMQNSSWFGDLEVAKSYRTKDTHIYRWNVKKHTNLLKTDIKNKSFIEFVFKNTKQTLEPTIKIPKDHKNIKYSHPYLEMSTNERALYEFNFCFGYLTVTEQYQFMKLLKYLLENKIIDLKTRQGDSILKKIKLKIYYYKVGSLFGKKELSNRLSFYDFDKHAIMNLCKIANSSKYKINGVYQKNDTSFWFPDLVLYKMNIQEYILFNPQDNLIYDTIIE</sequence>
<organism evidence="1">
    <name type="scientific">viral metagenome</name>
    <dbReference type="NCBI Taxonomy" id="1070528"/>
    <lineage>
        <taxon>unclassified sequences</taxon>
        <taxon>metagenomes</taxon>
        <taxon>organismal metagenomes</taxon>
    </lineage>
</organism>
<evidence type="ECO:0000313" key="1">
    <source>
        <dbReference type="EMBL" id="QHT90921.1"/>
    </source>
</evidence>
<name>A0A6C0ICX3_9ZZZZ</name>
<proteinExistence type="predicted"/>
<dbReference type="EMBL" id="MN740161">
    <property type="protein sequence ID" value="QHT90921.1"/>
    <property type="molecule type" value="Genomic_DNA"/>
</dbReference>
<dbReference type="AlphaFoldDB" id="A0A6C0ICX3"/>
<reference evidence="1" key="1">
    <citation type="journal article" date="2020" name="Nature">
        <title>Giant virus diversity and host interactions through global metagenomics.</title>
        <authorList>
            <person name="Schulz F."/>
            <person name="Roux S."/>
            <person name="Paez-Espino D."/>
            <person name="Jungbluth S."/>
            <person name="Walsh D.A."/>
            <person name="Denef V.J."/>
            <person name="McMahon K.D."/>
            <person name="Konstantinidis K.T."/>
            <person name="Eloe-Fadrosh E.A."/>
            <person name="Kyrpides N.C."/>
            <person name="Woyke T."/>
        </authorList>
    </citation>
    <scope>NUCLEOTIDE SEQUENCE</scope>
    <source>
        <strain evidence="1">GVMAG-M-3300023184-72</strain>
    </source>
</reference>
<accession>A0A6C0ICX3</accession>